<feature type="compositionally biased region" description="Basic and acidic residues" evidence="1">
    <location>
        <begin position="191"/>
        <end position="201"/>
    </location>
</feature>
<dbReference type="Pfam" id="PF22584">
    <property type="entry name" value="CFAP143"/>
    <property type="match status" value="1"/>
</dbReference>
<dbReference type="GO" id="GO:0005737">
    <property type="term" value="C:cytoplasm"/>
    <property type="evidence" value="ECO:0007669"/>
    <property type="project" value="TreeGrafter"/>
</dbReference>
<organism evidence="2 3">
    <name type="scientific">Holothuria leucospilota</name>
    <name type="common">Black long sea cucumber</name>
    <name type="synonym">Mertensiothuria leucospilota</name>
    <dbReference type="NCBI Taxonomy" id="206669"/>
    <lineage>
        <taxon>Eukaryota</taxon>
        <taxon>Metazoa</taxon>
        <taxon>Echinodermata</taxon>
        <taxon>Eleutherozoa</taxon>
        <taxon>Echinozoa</taxon>
        <taxon>Holothuroidea</taxon>
        <taxon>Aspidochirotacea</taxon>
        <taxon>Aspidochirotida</taxon>
        <taxon>Holothuriidae</taxon>
        <taxon>Holothuria</taxon>
    </lineage>
</organism>
<sequence>MTTLNLQSRTVNNSNGRCLLENWVEERQVQELKIEKELEKNDENTNTTLHFKDGHPGILTTDAEQDKLTTFSHSYKVPEKPKVRTTGAKRELLEKTLYAKVSQEVQEEFDVPPPETEYNSVTRKDFDVDGFVSQHPPPKHEHNVETEQPVTFWSEHKDKIHGVSQQKTYNAPFKKNSSFSKPIEEQWDQPKPYELEQHPWM</sequence>
<name>A0A9Q1BN32_HOLLE</name>
<proteinExistence type="predicted"/>
<comment type="caution">
    <text evidence="2">The sequence shown here is derived from an EMBL/GenBank/DDBJ whole genome shotgun (WGS) entry which is preliminary data.</text>
</comment>
<dbReference type="OrthoDB" id="2120499at2759"/>
<dbReference type="GO" id="GO:0008017">
    <property type="term" value="F:microtubule binding"/>
    <property type="evidence" value="ECO:0007669"/>
    <property type="project" value="InterPro"/>
</dbReference>
<evidence type="ECO:0000313" key="3">
    <source>
        <dbReference type="Proteomes" id="UP001152320"/>
    </source>
</evidence>
<gene>
    <name evidence="2" type="ORF">HOLleu_29006</name>
</gene>
<feature type="compositionally biased region" description="Polar residues" evidence="1">
    <location>
        <begin position="163"/>
        <end position="180"/>
    </location>
</feature>
<feature type="region of interest" description="Disordered" evidence="1">
    <location>
        <begin position="161"/>
        <end position="201"/>
    </location>
</feature>
<dbReference type="EMBL" id="JAIZAY010000014">
    <property type="protein sequence ID" value="KAJ8029574.1"/>
    <property type="molecule type" value="Genomic_DNA"/>
</dbReference>
<protein>
    <submittedName>
        <fullName evidence="2">Sperm-associated antigen 8</fullName>
    </submittedName>
</protein>
<evidence type="ECO:0000313" key="2">
    <source>
        <dbReference type="EMBL" id="KAJ8029574.1"/>
    </source>
</evidence>
<dbReference type="InterPro" id="IPR026124">
    <property type="entry name" value="Sperm-assoc_Ag8"/>
</dbReference>
<dbReference type="Proteomes" id="UP001152320">
    <property type="component" value="Chromosome 14"/>
</dbReference>
<dbReference type="PANTHER" id="PTHR15510">
    <property type="entry name" value="SPERM-ASSOCIATED ANTIGEN 8"/>
    <property type="match status" value="1"/>
</dbReference>
<dbReference type="GO" id="GO:0005634">
    <property type="term" value="C:nucleus"/>
    <property type="evidence" value="ECO:0007669"/>
    <property type="project" value="TreeGrafter"/>
</dbReference>
<reference evidence="2" key="1">
    <citation type="submission" date="2021-10" db="EMBL/GenBank/DDBJ databases">
        <title>Tropical sea cucumber genome reveals ecological adaptation and Cuvierian tubules defense mechanism.</title>
        <authorList>
            <person name="Chen T."/>
        </authorList>
    </citation>
    <scope>NUCLEOTIDE SEQUENCE</scope>
    <source>
        <strain evidence="2">Nanhai2018</strain>
        <tissue evidence="2">Muscle</tissue>
    </source>
</reference>
<evidence type="ECO:0000256" key="1">
    <source>
        <dbReference type="SAM" id="MobiDB-lite"/>
    </source>
</evidence>
<dbReference type="PANTHER" id="PTHR15510:SF5">
    <property type="entry name" value="SPERM-ASSOCIATED ANTIGEN 8"/>
    <property type="match status" value="1"/>
</dbReference>
<dbReference type="AlphaFoldDB" id="A0A9Q1BN32"/>
<dbReference type="GO" id="GO:0045944">
    <property type="term" value="P:positive regulation of transcription by RNA polymerase II"/>
    <property type="evidence" value="ECO:0007669"/>
    <property type="project" value="TreeGrafter"/>
</dbReference>
<accession>A0A9Q1BN32</accession>
<keyword evidence="3" id="KW-1185">Reference proteome</keyword>